<dbReference type="Proteomes" id="UP000646426">
    <property type="component" value="Unassembled WGS sequence"/>
</dbReference>
<evidence type="ECO:0000256" key="2">
    <source>
        <dbReference type="SAM" id="Phobius"/>
    </source>
</evidence>
<sequence>MSAPGETRTSGRPASEDRARAPDPLEALRELRDAGRAGLSATSEAGKAFRTLLSADVALARSAMGRAVAFIAVAIVFGASAWLLIVTTLVIALVRHADWPWSVALLTCAVVSLAVTAYGAWRALYYFEHTRLRATRRQLARLGVGELAAYMPGAGSPESTRAATDRLADHPPGKDERGIDVTPP</sequence>
<reference evidence="3" key="2">
    <citation type="submission" date="2020-09" db="EMBL/GenBank/DDBJ databases">
        <authorList>
            <person name="Sun Q."/>
            <person name="Kim S."/>
        </authorList>
    </citation>
    <scope>NUCLEOTIDE SEQUENCE</scope>
    <source>
        <strain evidence="3">KCTC 23077</strain>
    </source>
</reference>
<protein>
    <recommendedName>
        <fullName evidence="5">Phage holin family protein</fullName>
    </recommendedName>
</protein>
<feature type="compositionally biased region" description="Basic and acidic residues" evidence="1">
    <location>
        <begin position="163"/>
        <end position="184"/>
    </location>
</feature>
<keyword evidence="2" id="KW-0472">Membrane</keyword>
<keyword evidence="4" id="KW-1185">Reference proteome</keyword>
<proteinExistence type="predicted"/>
<evidence type="ECO:0008006" key="5">
    <source>
        <dbReference type="Google" id="ProtNLM"/>
    </source>
</evidence>
<dbReference type="EMBL" id="BMYD01000003">
    <property type="protein sequence ID" value="GHA83018.1"/>
    <property type="molecule type" value="Genomic_DNA"/>
</dbReference>
<evidence type="ECO:0000256" key="1">
    <source>
        <dbReference type="SAM" id="MobiDB-lite"/>
    </source>
</evidence>
<name>A0A918W932_9GAMM</name>
<keyword evidence="2" id="KW-1133">Transmembrane helix</keyword>
<gene>
    <name evidence="3" type="ORF">GCM10007067_21390</name>
</gene>
<reference evidence="3" key="1">
    <citation type="journal article" date="2014" name="Int. J. Syst. Evol. Microbiol.">
        <title>Complete genome sequence of Corynebacterium casei LMG S-19264T (=DSM 44701T), isolated from a smear-ripened cheese.</title>
        <authorList>
            <consortium name="US DOE Joint Genome Institute (JGI-PGF)"/>
            <person name="Walter F."/>
            <person name="Albersmeier A."/>
            <person name="Kalinowski J."/>
            <person name="Ruckert C."/>
        </authorList>
    </citation>
    <scope>NUCLEOTIDE SEQUENCE</scope>
    <source>
        <strain evidence="3">KCTC 23077</strain>
    </source>
</reference>
<dbReference type="AlphaFoldDB" id="A0A918W932"/>
<evidence type="ECO:0000313" key="4">
    <source>
        <dbReference type="Proteomes" id="UP000646426"/>
    </source>
</evidence>
<feature type="compositionally biased region" description="Basic and acidic residues" evidence="1">
    <location>
        <begin position="14"/>
        <end position="23"/>
    </location>
</feature>
<evidence type="ECO:0000313" key="3">
    <source>
        <dbReference type="EMBL" id="GHA83018.1"/>
    </source>
</evidence>
<feature type="region of interest" description="Disordered" evidence="1">
    <location>
        <begin position="153"/>
        <end position="184"/>
    </location>
</feature>
<feature type="transmembrane region" description="Helical" evidence="2">
    <location>
        <begin position="99"/>
        <end position="121"/>
    </location>
</feature>
<accession>A0A918W932</accession>
<comment type="caution">
    <text evidence="3">The sequence shown here is derived from an EMBL/GenBank/DDBJ whole genome shotgun (WGS) entry which is preliminary data.</text>
</comment>
<dbReference type="RefSeq" id="WP_189456351.1">
    <property type="nucleotide sequence ID" value="NZ_BMYD01000003.1"/>
</dbReference>
<feature type="region of interest" description="Disordered" evidence="1">
    <location>
        <begin position="1"/>
        <end position="23"/>
    </location>
</feature>
<organism evidence="3 4">
    <name type="scientific">Cognatilysobacter bugurensis</name>
    <dbReference type="NCBI Taxonomy" id="543356"/>
    <lineage>
        <taxon>Bacteria</taxon>
        <taxon>Pseudomonadati</taxon>
        <taxon>Pseudomonadota</taxon>
        <taxon>Gammaproteobacteria</taxon>
        <taxon>Lysobacterales</taxon>
        <taxon>Lysobacteraceae</taxon>
        <taxon>Cognatilysobacter</taxon>
    </lineage>
</organism>
<keyword evidence="2" id="KW-0812">Transmembrane</keyword>
<feature type="transmembrane region" description="Helical" evidence="2">
    <location>
        <begin position="68"/>
        <end position="93"/>
    </location>
</feature>